<evidence type="ECO:0000313" key="2">
    <source>
        <dbReference type="EMBL" id="MCW2281202.1"/>
    </source>
</evidence>
<keyword evidence="1" id="KW-0472">Membrane</keyword>
<dbReference type="Proteomes" id="UP001207687">
    <property type="component" value="Unassembled WGS sequence"/>
</dbReference>
<feature type="transmembrane region" description="Helical" evidence="1">
    <location>
        <begin position="48"/>
        <end position="68"/>
    </location>
</feature>
<dbReference type="EMBL" id="JAOQNN010000001">
    <property type="protein sequence ID" value="MCW2281202.1"/>
    <property type="molecule type" value="Genomic_DNA"/>
</dbReference>
<feature type="transmembrane region" description="Helical" evidence="1">
    <location>
        <begin position="7"/>
        <end position="28"/>
    </location>
</feature>
<dbReference type="RefSeq" id="WP_264653901.1">
    <property type="nucleotide sequence ID" value="NZ_JAOQNN010000001.1"/>
</dbReference>
<dbReference type="AlphaFoldDB" id="A0AAW5TSG4"/>
<proteinExistence type="predicted"/>
<accession>A0AAW5TSG4</accession>
<evidence type="ECO:0000313" key="3">
    <source>
        <dbReference type="Proteomes" id="UP001207687"/>
    </source>
</evidence>
<sequence length="75" mass="7410">MDQVTKILTALGAGISAAAAVGVVMSWLKLKEGLETEDAKSINKGALGLALNGVTLVLVGGLTAFAIAKLSGITG</sequence>
<organism evidence="2 3">
    <name type="scientific">Lactococcus lactis</name>
    <dbReference type="NCBI Taxonomy" id="1358"/>
    <lineage>
        <taxon>Bacteria</taxon>
        <taxon>Bacillati</taxon>
        <taxon>Bacillota</taxon>
        <taxon>Bacilli</taxon>
        <taxon>Lactobacillales</taxon>
        <taxon>Streptococcaceae</taxon>
        <taxon>Lactococcus</taxon>
    </lineage>
</organism>
<protein>
    <submittedName>
        <fullName evidence="2">Uncharacterized protein</fullName>
    </submittedName>
</protein>
<name>A0AAW5TSG4_9LACT</name>
<keyword evidence="1" id="KW-1133">Transmembrane helix</keyword>
<keyword evidence="1" id="KW-0812">Transmembrane</keyword>
<gene>
    <name evidence="2" type="ORF">M2256_001660</name>
</gene>
<comment type="caution">
    <text evidence="2">The sequence shown here is derived from an EMBL/GenBank/DDBJ whole genome shotgun (WGS) entry which is preliminary data.</text>
</comment>
<reference evidence="2" key="1">
    <citation type="submission" date="2023-08" db="EMBL/GenBank/DDBJ databases">
        <title>Genomic analyses of the natural microbiome of Caenorhabditis elegans.</title>
        <authorList>
            <person name="Samuel B."/>
        </authorList>
    </citation>
    <scope>NUCLEOTIDE SEQUENCE</scope>
    <source>
        <strain evidence="2">BIGb0220</strain>
    </source>
</reference>
<evidence type="ECO:0000256" key="1">
    <source>
        <dbReference type="SAM" id="Phobius"/>
    </source>
</evidence>